<protein>
    <submittedName>
        <fullName evidence="1">Uncharacterized protein</fullName>
    </submittedName>
</protein>
<gene>
    <name evidence="1" type="ORF">CDQ84_16265</name>
</gene>
<sequence>MLLQENSTLFQGKVCFKDFKFASQGAVILRNPGRSFNSRRTGCSMTVSGKIQANNRRCLE</sequence>
<evidence type="ECO:0000313" key="2">
    <source>
        <dbReference type="Proteomes" id="UP000236151"/>
    </source>
</evidence>
<name>A0A2K2F8J0_9CLOT</name>
<keyword evidence="2" id="KW-1185">Reference proteome</keyword>
<evidence type="ECO:0000313" key="1">
    <source>
        <dbReference type="EMBL" id="PNT95832.1"/>
    </source>
</evidence>
<dbReference type="AlphaFoldDB" id="A0A2K2F8J0"/>
<reference evidence="1 2" key="1">
    <citation type="submission" date="2017-06" db="EMBL/GenBank/DDBJ databases">
        <title>Investigating the central metabolism of Clostridium thermosuccinogenes.</title>
        <authorList>
            <person name="Koendjbiharie J.G."/>
            <person name="van Kranenburg R."/>
        </authorList>
    </citation>
    <scope>NUCLEOTIDE SEQUENCE [LARGE SCALE GENOMIC DNA]</scope>
    <source>
        <strain evidence="1 2">DSM 5806</strain>
    </source>
</reference>
<dbReference type="Proteomes" id="UP000236151">
    <property type="component" value="Unassembled WGS sequence"/>
</dbReference>
<proteinExistence type="predicted"/>
<organism evidence="1 2">
    <name type="scientific">Clostridium thermosuccinogenes</name>
    <dbReference type="NCBI Taxonomy" id="84032"/>
    <lineage>
        <taxon>Bacteria</taxon>
        <taxon>Bacillati</taxon>
        <taxon>Bacillota</taxon>
        <taxon>Clostridia</taxon>
        <taxon>Eubacteriales</taxon>
        <taxon>Clostridiaceae</taxon>
        <taxon>Clostridium</taxon>
    </lineage>
</organism>
<dbReference type="KEGG" id="cthd:CDO33_07350"/>
<accession>A0A2K2F8J0</accession>
<comment type="caution">
    <text evidence="1">The sequence shown here is derived from an EMBL/GenBank/DDBJ whole genome shotgun (WGS) entry which is preliminary data.</text>
</comment>
<dbReference type="EMBL" id="NIOJ01000058">
    <property type="protein sequence ID" value="PNT95832.1"/>
    <property type="molecule type" value="Genomic_DNA"/>
</dbReference>